<dbReference type="GO" id="GO:0046872">
    <property type="term" value="F:metal ion binding"/>
    <property type="evidence" value="ECO:0007669"/>
    <property type="project" value="UniProtKB-KW"/>
</dbReference>
<dbReference type="InterPro" id="IPR005920">
    <property type="entry name" value="HutI"/>
</dbReference>
<evidence type="ECO:0000259" key="12">
    <source>
        <dbReference type="Pfam" id="PF01979"/>
    </source>
</evidence>
<comment type="similarity">
    <text evidence="4">Belongs to the metallo-dependent hydrolases superfamily. HutI family.</text>
</comment>
<dbReference type="CDD" id="cd01296">
    <property type="entry name" value="Imidazolone-5PH"/>
    <property type="match status" value="1"/>
</dbReference>
<dbReference type="PANTHER" id="PTHR42752:SF1">
    <property type="entry name" value="IMIDAZOLONEPROPIONASE-RELATED"/>
    <property type="match status" value="1"/>
</dbReference>
<evidence type="ECO:0000256" key="11">
    <source>
        <dbReference type="ARBA" id="ARBA00023004"/>
    </source>
</evidence>
<dbReference type="InterPro" id="IPR011059">
    <property type="entry name" value="Metal-dep_hydrolase_composite"/>
</dbReference>
<feature type="domain" description="Amidohydrolase-related" evidence="12">
    <location>
        <begin position="314"/>
        <end position="415"/>
    </location>
</feature>
<evidence type="ECO:0000256" key="6">
    <source>
        <dbReference type="ARBA" id="ARBA00013406"/>
    </source>
</evidence>
<keyword evidence="9" id="KW-0369">Histidine metabolism</keyword>
<comment type="catalytic activity">
    <reaction evidence="1">
        <text>4-imidazolone-5-propanoate + H2O = N-formimidoyl-L-glutamate</text>
        <dbReference type="Rhea" id="RHEA:23660"/>
        <dbReference type="ChEBI" id="CHEBI:15377"/>
        <dbReference type="ChEBI" id="CHEBI:58928"/>
        <dbReference type="ChEBI" id="CHEBI:77893"/>
        <dbReference type="EC" id="3.5.2.7"/>
    </reaction>
</comment>
<evidence type="ECO:0000256" key="7">
    <source>
        <dbReference type="ARBA" id="ARBA00022723"/>
    </source>
</evidence>
<comment type="pathway">
    <text evidence="3">Amino-acid degradation; L-histidine degradation into L-glutamate; N-formimidoyl-L-glutamate from L-histidine: step 3/3.</text>
</comment>
<dbReference type="GO" id="GO:0019556">
    <property type="term" value="P:L-histidine catabolic process to glutamate and formamide"/>
    <property type="evidence" value="ECO:0007669"/>
    <property type="project" value="InterPro"/>
</dbReference>
<dbReference type="SUPFAM" id="SSF51556">
    <property type="entry name" value="Metallo-dependent hydrolases"/>
    <property type="match status" value="1"/>
</dbReference>
<dbReference type="PANTHER" id="PTHR42752">
    <property type="entry name" value="IMIDAZOLONEPROPIONASE"/>
    <property type="match status" value="1"/>
</dbReference>
<evidence type="ECO:0000256" key="10">
    <source>
        <dbReference type="ARBA" id="ARBA00022833"/>
    </source>
</evidence>
<dbReference type="Pfam" id="PF01979">
    <property type="entry name" value="Amidohydro_1"/>
    <property type="match status" value="1"/>
</dbReference>
<dbReference type="InterPro" id="IPR032466">
    <property type="entry name" value="Metal_Hydrolase"/>
</dbReference>
<dbReference type="OrthoDB" id="194468at2759"/>
<dbReference type="FunFam" id="3.20.20.140:FF:000007">
    <property type="entry name" value="Imidazolonepropionase"/>
    <property type="match status" value="1"/>
</dbReference>
<keyword evidence="10" id="KW-0862">Zinc</keyword>
<keyword evidence="14" id="KW-1185">Reference proteome</keyword>
<organism evidence="13 14">
    <name type="scientific">Hypsibius exemplaris</name>
    <name type="common">Freshwater tardigrade</name>
    <dbReference type="NCBI Taxonomy" id="2072580"/>
    <lineage>
        <taxon>Eukaryota</taxon>
        <taxon>Metazoa</taxon>
        <taxon>Ecdysozoa</taxon>
        <taxon>Tardigrada</taxon>
        <taxon>Eutardigrada</taxon>
        <taxon>Parachela</taxon>
        <taxon>Hypsibioidea</taxon>
        <taxon>Hypsibiidae</taxon>
        <taxon>Hypsibius</taxon>
    </lineage>
</organism>
<evidence type="ECO:0000256" key="2">
    <source>
        <dbReference type="ARBA" id="ARBA00001965"/>
    </source>
</evidence>
<dbReference type="SUPFAM" id="SSF51338">
    <property type="entry name" value="Composite domain of metallo-dependent hydrolases"/>
    <property type="match status" value="1"/>
</dbReference>
<evidence type="ECO:0000256" key="4">
    <source>
        <dbReference type="ARBA" id="ARBA00008002"/>
    </source>
</evidence>
<dbReference type="Proteomes" id="UP000192578">
    <property type="component" value="Unassembled WGS sequence"/>
</dbReference>
<sequence length="425" mass="45004">MTASASDEKPYNLLIHSARQVVQVVSNGARLLAGTDMGQVAVIQHRFDVGGILEGVSVVVNSDGMIAAVGYDKEISTRYPASEFKQVIDATGQCVLPGLIDGHTHPVWAGDRVHEFSMKLAGASYMDIHKAGGGIYFTVDHTRAASEEELYVSLKERLNLMLKNGTTTAEVKSGYGLDLENELKLLRVLHRAKKECPIGLSITYCGAHAVPKGMTAEVATDEIIKDHLPRIKAEIDAGSLQGRFLERGKAFGMAGNFTAEELSYLGGAEMGAEVGATGISHLEEISPEGITKMAAAGSVAVLLPTTAFLMRLTPPPVRKMISGGVAVALGSDFNPNAYCLSMPIVMHLAAVTFHMSLPETLVAATINAAASLNLAHSHGSIEVGKVADLLLITAPSWEHLTYQLGNASLIATVVKSGAVVYSENN</sequence>
<keyword evidence="11" id="KW-0408">Iron</keyword>
<comment type="cofactor">
    <cofactor evidence="2">
        <name>Fe(3+)</name>
        <dbReference type="ChEBI" id="CHEBI:29034"/>
    </cofactor>
</comment>
<proteinExistence type="inferred from homology"/>
<evidence type="ECO:0000313" key="13">
    <source>
        <dbReference type="EMBL" id="OWA50107.1"/>
    </source>
</evidence>
<keyword evidence="7" id="KW-0479">Metal-binding</keyword>
<dbReference type="GO" id="GO:0050480">
    <property type="term" value="F:imidazolonepropionase activity"/>
    <property type="evidence" value="ECO:0007669"/>
    <property type="project" value="UniProtKB-EC"/>
</dbReference>
<evidence type="ECO:0000256" key="8">
    <source>
        <dbReference type="ARBA" id="ARBA00022801"/>
    </source>
</evidence>
<evidence type="ECO:0000313" key="14">
    <source>
        <dbReference type="Proteomes" id="UP000192578"/>
    </source>
</evidence>
<gene>
    <name evidence="13" type="ORF">BV898_14633</name>
</gene>
<accession>A0A9X6RJP1</accession>
<name>A0A9X6RJP1_HYPEX</name>
<evidence type="ECO:0000256" key="5">
    <source>
        <dbReference type="ARBA" id="ARBA00012864"/>
    </source>
</evidence>
<dbReference type="AlphaFoldDB" id="A0A9X6RJP1"/>
<dbReference type="GO" id="GO:0005737">
    <property type="term" value="C:cytoplasm"/>
    <property type="evidence" value="ECO:0007669"/>
    <property type="project" value="InterPro"/>
</dbReference>
<evidence type="ECO:0000256" key="9">
    <source>
        <dbReference type="ARBA" id="ARBA00022808"/>
    </source>
</evidence>
<dbReference type="EC" id="3.5.2.7" evidence="5"/>
<evidence type="ECO:0000256" key="3">
    <source>
        <dbReference type="ARBA" id="ARBA00004758"/>
    </source>
</evidence>
<comment type="caution">
    <text evidence="13">The sequence shown here is derived from an EMBL/GenBank/DDBJ whole genome shotgun (WGS) entry which is preliminary data.</text>
</comment>
<dbReference type="NCBIfam" id="TIGR01224">
    <property type="entry name" value="hutI"/>
    <property type="match status" value="1"/>
</dbReference>
<keyword evidence="8" id="KW-0378">Hydrolase</keyword>
<dbReference type="InterPro" id="IPR006680">
    <property type="entry name" value="Amidohydro-rel"/>
</dbReference>
<dbReference type="Gene3D" id="2.30.40.10">
    <property type="entry name" value="Urease, subunit C, domain 1"/>
    <property type="match status" value="1"/>
</dbReference>
<protein>
    <recommendedName>
        <fullName evidence="6">Probable imidazolonepropionase</fullName>
        <ecNumber evidence="5">3.5.2.7</ecNumber>
    </recommendedName>
</protein>
<evidence type="ECO:0000256" key="1">
    <source>
        <dbReference type="ARBA" id="ARBA00000853"/>
    </source>
</evidence>
<reference evidence="14" key="1">
    <citation type="submission" date="2017-01" db="EMBL/GenBank/DDBJ databases">
        <title>Comparative genomics of anhydrobiosis in the tardigrade Hypsibius dujardini.</title>
        <authorList>
            <person name="Yoshida Y."/>
            <person name="Koutsovoulos G."/>
            <person name="Laetsch D."/>
            <person name="Stevens L."/>
            <person name="Kumar S."/>
            <person name="Horikawa D."/>
            <person name="Ishino K."/>
            <person name="Komine S."/>
            <person name="Tomita M."/>
            <person name="Blaxter M."/>
            <person name="Arakawa K."/>
        </authorList>
    </citation>
    <scope>NUCLEOTIDE SEQUENCE [LARGE SCALE GENOMIC DNA]</scope>
    <source>
        <strain evidence="14">Z151</strain>
    </source>
</reference>
<dbReference type="Gene3D" id="3.20.20.140">
    <property type="entry name" value="Metal-dependent hydrolases"/>
    <property type="match status" value="1"/>
</dbReference>
<dbReference type="EMBL" id="MTYJ01000182">
    <property type="protein sequence ID" value="OWA50107.1"/>
    <property type="molecule type" value="Genomic_DNA"/>
</dbReference>